<gene>
    <name evidence="2" type="ORF">R3P38DRAFT_1795531</name>
</gene>
<keyword evidence="3" id="KW-1185">Reference proteome</keyword>
<proteinExistence type="predicted"/>
<organism evidence="2 3">
    <name type="scientific">Favolaschia claudopus</name>
    <dbReference type="NCBI Taxonomy" id="2862362"/>
    <lineage>
        <taxon>Eukaryota</taxon>
        <taxon>Fungi</taxon>
        <taxon>Dikarya</taxon>
        <taxon>Basidiomycota</taxon>
        <taxon>Agaricomycotina</taxon>
        <taxon>Agaricomycetes</taxon>
        <taxon>Agaricomycetidae</taxon>
        <taxon>Agaricales</taxon>
        <taxon>Marasmiineae</taxon>
        <taxon>Mycenaceae</taxon>
        <taxon>Favolaschia</taxon>
    </lineage>
</organism>
<comment type="caution">
    <text evidence="2">The sequence shown here is derived from an EMBL/GenBank/DDBJ whole genome shotgun (WGS) entry which is preliminary data.</text>
</comment>
<dbReference type="Proteomes" id="UP001362999">
    <property type="component" value="Unassembled WGS sequence"/>
</dbReference>
<dbReference type="EMBL" id="JAWWNJ010000083">
    <property type="protein sequence ID" value="KAK7001433.1"/>
    <property type="molecule type" value="Genomic_DNA"/>
</dbReference>
<dbReference type="AlphaFoldDB" id="A0AAW0A6B7"/>
<reference evidence="2 3" key="1">
    <citation type="journal article" date="2024" name="J Genomics">
        <title>Draft genome sequencing and assembly of Favolaschia claudopus CIRM-BRFM 2984 isolated from oak limbs.</title>
        <authorList>
            <person name="Navarro D."/>
            <person name="Drula E."/>
            <person name="Chaduli D."/>
            <person name="Cazenave R."/>
            <person name="Ahrendt S."/>
            <person name="Wang J."/>
            <person name="Lipzen A."/>
            <person name="Daum C."/>
            <person name="Barry K."/>
            <person name="Grigoriev I.V."/>
            <person name="Favel A."/>
            <person name="Rosso M.N."/>
            <person name="Martin F."/>
        </authorList>
    </citation>
    <scope>NUCLEOTIDE SEQUENCE [LARGE SCALE GENOMIC DNA]</scope>
    <source>
        <strain evidence="2 3">CIRM-BRFM 2984</strain>
    </source>
</reference>
<evidence type="ECO:0000256" key="1">
    <source>
        <dbReference type="SAM" id="MobiDB-lite"/>
    </source>
</evidence>
<name>A0AAW0A6B7_9AGAR</name>
<protein>
    <recommendedName>
        <fullName evidence="4">F-box domain-containing protein</fullName>
    </recommendedName>
</protein>
<dbReference type="Gene3D" id="3.80.10.10">
    <property type="entry name" value="Ribonuclease Inhibitor"/>
    <property type="match status" value="1"/>
</dbReference>
<sequence length="544" mass="60119">MLSPFAQRLGTNYCPTDVEALEIQDLISQALHQLLSLDAVEKHKENHDRKTLSSYINAHKALLSPVRRVPLEILSEIFMACLPTDRFCPMSATDAPVLLGHICSSWRALSLAIPQLWASLHVVEPLRYEAAAEKVVGQRLDGMKTWLGRSGQCPLSISLHCSSGNHNLTTDDEWAGKVAPPLPPDLFSKELIPFAGRWKHLHLVMYPEAFVDLANLTATDVPMLQSIRLFLHLSYLGIDDLDSAQFGILEGPSLRGFATWVSGLNHSLPLRWHALVDLTIEADPWEPGLLDERALDTLSWCPQLQTCKLSLYLSPETELRPSPVKLPRLHSLELFIDDASESSPSSFLYQLRVPNLRKLVVRGDVLGGSLPPFLSSCTSLDSFDIEGPYIPKSTLSEILCALSATLRHLMIRDVRGGPIAGASGSLDNDFLAVFTLSADPTQCCCSSLETLTVTCPHQVSDLAIQQFVERRMTMTTPSLKRICFHFHRPMELDLKTGLKPFIDAGLDVETVYILPRPVTPPKAPPVPSIPPGWGLADTDPSDWS</sequence>
<evidence type="ECO:0000313" key="3">
    <source>
        <dbReference type="Proteomes" id="UP001362999"/>
    </source>
</evidence>
<accession>A0AAW0A6B7</accession>
<dbReference type="InterPro" id="IPR032675">
    <property type="entry name" value="LRR_dom_sf"/>
</dbReference>
<evidence type="ECO:0008006" key="4">
    <source>
        <dbReference type="Google" id="ProtNLM"/>
    </source>
</evidence>
<feature type="region of interest" description="Disordered" evidence="1">
    <location>
        <begin position="522"/>
        <end position="544"/>
    </location>
</feature>
<dbReference type="SUPFAM" id="SSF52047">
    <property type="entry name" value="RNI-like"/>
    <property type="match status" value="1"/>
</dbReference>
<evidence type="ECO:0000313" key="2">
    <source>
        <dbReference type="EMBL" id="KAK7001433.1"/>
    </source>
</evidence>